<reference evidence="1 2" key="1">
    <citation type="submission" date="2019-03" db="EMBL/GenBank/DDBJ databases">
        <title>Genomic Encyclopedia of Type Strains, Phase IV (KMG-IV): sequencing the most valuable type-strain genomes for metagenomic binning, comparative biology and taxonomic classification.</title>
        <authorList>
            <person name="Goeker M."/>
        </authorList>
    </citation>
    <scope>NUCLEOTIDE SEQUENCE [LARGE SCALE GENOMIC DNA]</scope>
    <source>
        <strain evidence="1 2">DSM 25488</strain>
    </source>
</reference>
<sequence length="73" mass="8333">MKNFEFNASQGQSGDATLLPEDYFNAYLKSQSLKNGFVLAVLELNTLNKQMRDMISMSQTLIVTIEQEINRED</sequence>
<evidence type="ECO:0000313" key="2">
    <source>
        <dbReference type="Proteomes" id="UP000295724"/>
    </source>
</evidence>
<evidence type="ECO:0000313" key="1">
    <source>
        <dbReference type="EMBL" id="TDR23163.1"/>
    </source>
</evidence>
<protein>
    <submittedName>
        <fullName evidence="1">Uncharacterized protein</fullName>
    </submittedName>
</protein>
<dbReference type="RefSeq" id="WP_099018178.1">
    <property type="nucleotide sequence ID" value="NZ_NIHB01000001.1"/>
</dbReference>
<accession>A0A4R6XZG4</accession>
<keyword evidence="2" id="KW-1185">Reference proteome</keyword>
<proteinExistence type="predicted"/>
<organism evidence="1 2">
    <name type="scientific">Marinicella litoralis</name>
    <dbReference type="NCBI Taxonomy" id="644220"/>
    <lineage>
        <taxon>Bacteria</taxon>
        <taxon>Pseudomonadati</taxon>
        <taxon>Pseudomonadota</taxon>
        <taxon>Gammaproteobacteria</taxon>
        <taxon>Lysobacterales</taxon>
        <taxon>Marinicellaceae</taxon>
        <taxon>Marinicella</taxon>
    </lineage>
</organism>
<comment type="caution">
    <text evidence="1">The sequence shown here is derived from an EMBL/GenBank/DDBJ whole genome shotgun (WGS) entry which is preliminary data.</text>
</comment>
<dbReference type="AlphaFoldDB" id="A0A4R6XZG4"/>
<dbReference type="Proteomes" id="UP000295724">
    <property type="component" value="Unassembled WGS sequence"/>
</dbReference>
<name>A0A4R6XZG4_9GAMM</name>
<dbReference type="EMBL" id="SNZB01000001">
    <property type="protein sequence ID" value="TDR23163.1"/>
    <property type="molecule type" value="Genomic_DNA"/>
</dbReference>
<gene>
    <name evidence="1" type="ORF">C8D91_0021</name>
</gene>